<dbReference type="RefSeq" id="WP_085215513.1">
    <property type="nucleotide sequence ID" value="NZ_FXAM01000001.1"/>
</dbReference>
<dbReference type="Proteomes" id="UP000192923">
    <property type="component" value="Unassembled WGS sequence"/>
</dbReference>
<keyword evidence="9" id="KW-0575">Peroxidase</keyword>
<dbReference type="EMBL" id="FXAM01000001">
    <property type="protein sequence ID" value="SMF96649.1"/>
    <property type="molecule type" value="Genomic_DNA"/>
</dbReference>
<organism evidence="9 10">
    <name type="scientific">Methylomagnum ishizawai</name>
    <dbReference type="NCBI Taxonomy" id="1760988"/>
    <lineage>
        <taxon>Bacteria</taxon>
        <taxon>Pseudomonadati</taxon>
        <taxon>Pseudomonadota</taxon>
        <taxon>Gammaproteobacteria</taxon>
        <taxon>Methylococcales</taxon>
        <taxon>Methylococcaceae</taxon>
        <taxon>Methylomagnum</taxon>
    </lineage>
</organism>
<reference evidence="9 10" key="1">
    <citation type="submission" date="2016-12" db="EMBL/GenBank/DDBJ databases">
        <authorList>
            <person name="Song W.-J."/>
            <person name="Kurnit D.M."/>
        </authorList>
    </citation>
    <scope>NUCLEOTIDE SEQUENCE [LARGE SCALE GENOMIC DNA]</scope>
    <source>
        <strain evidence="9 10">175</strain>
    </source>
</reference>
<dbReference type="PANTHER" id="PTHR30600">
    <property type="entry name" value="CYTOCHROME C PEROXIDASE-RELATED"/>
    <property type="match status" value="1"/>
</dbReference>
<dbReference type="OrthoDB" id="9805202at2"/>
<dbReference type="PROSITE" id="PS51007">
    <property type="entry name" value="CYTC"/>
    <property type="match status" value="2"/>
</dbReference>
<dbReference type="InterPro" id="IPR009056">
    <property type="entry name" value="Cyt_c-like_dom"/>
</dbReference>
<evidence type="ECO:0000256" key="7">
    <source>
        <dbReference type="PROSITE-ProRule" id="PRU00433"/>
    </source>
</evidence>
<keyword evidence="5" id="KW-0560">Oxidoreductase</keyword>
<dbReference type="InterPro" id="IPR036909">
    <property type="entry name" value="Cyt_c-like_dom_sf"/>
</dbReference>
<protein>
    <submittedName>
        <fullName evidence="9">Cytochrome c peroxidase</fullName>
    </submittedName>
</protein>
<evidence type="ECO:0000256" key="4">
    <source>
        <dbReference type="ARBA" id="ARBA00022729"/>
    </source>
</evidence>
<dbReference type="SUPFAM" id="SSF46626">
    <property type="entry name" value="Cytochrome c"/>
    <property type="match status" value="2"/>
</dbReference>
<feature type="domain" description="Cytochrome c" evidence="8">
    <location>
        <begin position="26"/>
        <end position="145"/>
    </location>
</feature>
<name>A0A1Y6D147_9GAMM</name>
<dbReference type="GO" id="GO:0004130">
    <property type="term" value="F:cytochrome-c peroxidase activity"/>
    <property type="evidence" value="ECO:0007669"/>
    <property type="project" value="TreeGrafter"/>
</dbReference>
<dbReference type="AlphaFoldDB" id="A0A1Y6D147"/>
<dbReference type="GO" id="GO:0009055">
    <property type="term" value="F:electron transfer activity"/>
    <property type="evidence" value="ECO:0007669"/>
    <property type="project" value="InterPro"/>
</dbReference>
<accession>A0A1Y6D147</accession>
<dbReference type="GO" id="GO:0020037">
    <property type="term" value="F:heme binding"/>
    <property type="evidence" value="ECO:0007669"/>
    <property type="project" value="InterPro"/>
</dbReference>
<proteinExistence type="predicted"/>
<evidence type="ECO:0000313" key="9">
    <source>
        <dbReference type="EMBL" id="SMF96649.1"/>
    </source>
</evidence>
<comment type="subcellular location">
    <subcellularLocation>
        <location evidence="1">Cell envelope</location>
    </subcellularLocation>
</comment>
<keyword evidence="4" id="KW-0732">Signal</keyword>
<evidence type="ECO:0000256" key="5">
    <source>
        <dbReference type="ARBA" id="ARBA00023002"/>
    </source>
</evidence>
<gene>
    <name evidence="9" type="ORF">SAMN02949497_4055</name>
</gene>
<dbReference type="GO" id="GO:0046872">
    <property type="term" value="F:metal ion binding"/>
    <property type="evidence" value="ECO:0007669"/>
    <property type="project" value="UniProtKB-KW"/>
</dbReference>
<dbReference type="PANTHER" id="PTHR30600:SF10">
    <property type="entry name" value="BLL6722 PROTEIN"/>
    <property type="match status" value="1"/>
</dbReference>
<evidence type="ECO:0000256" key="1">
    <source>
        <dbReference type="ARBA" id="ARBA00004196"/>
    </source>
</evidence>
<evidence type="ECO:0000256" key="6">
    <source>
        <dbReference type="ARBA" id="ARBA00023004"/>
    </source>
</evidence>
<feature type="domain" description="Cytochrome c" evidence="8">
    <location>
        <begin position="201"/>
        <end position="375"/>
    </location>
</feature>
<keyword evidence="2 7" id="KW-0349">Heme</keyword>
<evidence type="ECO:0000313" key="10">
    <source>
        <dbReference type="Proteomes" id="UP000192923"/>
    </source>
</evidence>
<dbReference type="STRING" id="1760988.SAMN02949497_4055"/>
<dbReference type="GO" id="GO:0030313">
    <property type="term" value="C:cell envelope"/>
    <property type="evidence" value="ECO:0007669"/>
    <property type="project" value="UniProtKB-SubCell"/>
</dbReference>
<keyword evidence="10" id="KW-1185">Reference proteome</keyword>
<sequence>MNPASVPVLCLALGAALSPAVHSLPSKAELGRQLFFDANLSEPAGQACADCHDPFRGFSDQDRGSPTSAGAVPGRAGPRNALTAMYADYSPAFHFDARAGLYYGGLFWDGRAASLEAQTKGPLLNPLEMNNPDIATLIGKVRAAPYAPLFAQVFGPDALDDPATAYDHLAAAIAEFERGPKLNRFASKYDAYLAGRVKLTRQEAQGLALFEAPEKGGCASCHLSRSAPDAAPPLFTDFSYHNIGVPKNPNNPFYALPPEFNPEGAAFVDLGLGGVLDQPTEYGKFKVPTLRNLARTAPYMHNGYFRTLRGVVDFYNSRDRKPACPKPLLGESAALRRGCWPVPETSANLNTAQVGHLGLRDTEIDAIVAFLLTLTDGYQP</sequence>
<dbReference type="Pfam" id="PF03150">
    <property type="entry name" value="CCP_MauG"/>
    <property type="match status" value="1"/>
</dbReference>
<keyword evidence="6 7" id="KW-0408">Iron</keyword>
<keyword evidence="3 7" id="KW-0479">Metal-binding</keyword>
<dbReference type="Gene3D" id="1.10.760.10">
    <property type="entry name" value="Cytochrome c-like domain"/>
    <property type="match status" value="2"/>
</dbReference>
<evidence type="ECO:0000256" key="3">
    <source>
        <dbReference type="ARBA" id="ARBA00022723"/>
    </source>
</evidence>
<dbReference type="InterPro" id="IPR004852">
    <property type="entry name" value="Di-haem_cyt_c_peroxidsae"/>
</dbReference>
<dbReference type="InterPro" id="IPR051395">
    <property type="entry name" value="Cytochrome_c_Peroxidase/MauG"/>
</dbReference>
<evidence type="ECO:0000256" key="2">
    <source>
        <dbReference type="ARBA" id="ARBA00022617"/>
    </source>
</evidence>
<evidence type="ECO:0000259" key="8">
    <source>
        <dbReference type="PROSITE" id="PS51007"/>
    </source>
</evidence>